<evidence type="ECO:0000259" key="3">
    <source>
        <dbReference type="Pfam" id="PF22725"/>
    </source>
</evidence>
<dbReference type="Gene3D" id="3.40.50.720">
    <property type="entry name" value="NAD(P)-binding Rossmann-like Domain"/>
    <property type="match status" value="1"/>
</dbReference>
<gene>
    <name evidence="4" type="ORF">NJQ99_10055</name>
</gene>
<evidence type="ECO:0000259" key="2">
    <source>
        <dbReference type="Pfam" id="PF01408"/>
    </source>
</evidence>
<dbReference type="Pfam" id="PF22725">
    <property type="entry name" value="GFO_IDH_MocA_C3"/>
    <property type="match status" value="1"/>
</dbReference>
<dbReference type="SUPFAM" id="SSF51735">
    <property type="entry name" value="NAD(P)-binding Rossmann-fold domains"/>
    <property type="match status" value="1"/>
</dbReference>
<proteinExistence type="predicted"/>
<reference evidence="4" key="1">
    <citation type="submission" date="2022-06" db="EMBL/GenBank/DDBJ databases">
        <title>Isolation and Genomics of Futiania mangrovii gen. nov., sp. nov., a Rare and Metabolically-versatile member in the Class Alphaproteobacteria.</title>
        <authorList>
            <person name="Liu L."/>
            <person name="Huang W.-C."/>
            <person name="Pan J."/>
            <person name="Li J."/>
            <person name="Huang Y."/>
            <person name="Du H."/>
            <person name="Liu Y."/>
            <person name="Li M."/>
        </authorList>
    </citation>
    <scope>NUCLEOTIDE SEQUENCE</scope>
    <source>
        <strain evidence="4">FT118</strain>
    </source>
</reference>
<dbReference type="EMBL" id="JAMZFT010000002">
    <property type="protein sequence ID" value="MCP1336750.1"/>
    <property type="molecule type" value="Genomic_DNA"/>
</dbReference>
<dbReference type="SUPFAM" id="SSF55347">
    <property type="entry name" value="Glyceraldehyde-3-phosphate dehydrogenase-like, C-terminal domain"/>
    <property type="match status" value="1"/>
</dbReference>
<dbReference type="GO" id="GO:0016491">
    <property type="term" value="F:oxidoreductase activity"/>
    <property type="evidence" value="ECO:0007669"/>
    <property type="project" value="UniProtKB-KW"/>
</dbReference>
<keyword evidence="1" id="KW-0560">Oxidoreductase</keyword>
<sequence length="383" mass="42958">MAERSIGIIMHGVTGRMGMNQHLIRSILAIRAQGGVALSNGDRLMPEPLIVGRNADKIAGLARAHGLTRWTTDLDAALKDETCPIFFDAGTTQMRCELLRKAIDAGKHVYCEKPIADKLSDALDVARHAQAKGIKHGVVQDKLFLPGLLKMKRLKDAGFFGRLLSVRGEFGYWVFEGDLEPAQRPSWNYRTKDGGGIILDMLCHWRYVLDNLFGEVKAVSCRGATHIPQRWDEQGQPYDADADDAAYATFELEGGVVAQLNSSWCVRVRRDDLVTFQADGVNGSAVAGLTRCWTQDRVNTPKPVWNPDQPQTHNFFDDWAEVPDRGANENGFKIQWEMFLRHIVEDTPWKYTLMEGAKGVQLAELGLESWRERKWLDVPALTL</sequence>
<dbReference type="InterPro" id="IPR055170">
    <property type="entry name" value="GFO_IDH_MocA-like_dom"/>
</dbReference>
<accession>A0A9J6PEB3</accession>
<evidence type="ECO:0000313" key="5">
    <source>
        <dbReference type="Proteomes" id="UP001055804"/>
    </source>
</evidence>
<keyword evidence="5" id="KW-1185">Reference proteome</keyword>
<dbReference type="Gene3D" id="3.30.360.10">
    <property type="entry name" value="Dihydrodipicolinate Reductase, domain 2"/>
    <property type="match status" value="1"/>
</dbReference>
<dbReference type="AlphaFoldDB" id="A0A9J6PEB3"/>
<dbReference type="PANTHER" id="PTHR43818">
    <property type="entry name" value="BCDNA.GH03377"/>
    <property type="match status" value="1"/>
</dbReference>
<dbReference type="PANTHER" id="PTHR43818:SF11">
    <property type="entry name" value="BCDNA.GH03377"/>
    <property type="match status" value="1"/>
</dbReference>
<dbReference type="InterPro" id="IPR000683">
    <property type="entry name" value="Gfo/Idh/MocA-like_OxRdtase_N"/>
</dbReference>
<dbReference type="GO" id="GO:0000166">
    <property type="term" value="F:nucleotide binding"/>
    <property type="evidence" value="ECO:0007669"/>
    <property type="project" value="InterPro"/>
</dbReference>
<comment type="caution">
    <text evidence="4">The sequence shown here is derived from an EMBL/GenBank/DDBJ whole genome shotgun (WGS) entry which is preliminary data.</text>
</comment>
<dbReference type="InterPro" id="IPR050463">
    <property type="entry name" value="Gfo/Idh/MocA_oxidrdct_glycsds"/>
</dbReference>
<feature type="domain" description="Gfo/Idh/MocA-like oxidoreductase N-terminal" evidence="2">
    <location>
        <begin position="50"/>
        <end position="134"/>
    </location>
</feature>
<organism evidence="4 5">
    <name type="scientific">Futiania mangrovi</name>
    <dbReference type="NCBI Taxonomy" id="2959716"/>
    <lineage>
        <taxon>Bacteria</taxon>
        <taxon>Pseudomonadati</taxon>
        <taxon>Pseudomonadota</taxon>
        <taxon>Alphaproteobacteria</taxon>
        <taxon>Futianiales</taxon>
        <taxon>Futianiaceae</taxon>
        <taxon>Futiania</taxon>
    </lineage>
</organism>
<dbReference type="Proteomes" id="UP001055804">
    <property type="component" value="Unassembled WGS sequence"/>
</dbReference>
<evidence type="ECO:0000313" key="4">
    <source>
        <dbReference type="EMBL" id="MCP1336750.1"/>
    </source>
</evidence>
<dbReference type="RefSeq" id="WP_269332696.1">
    <property type="nucleotide sequence ID" value="NZ_JAMZFT010000002.1"/>
</dbReference>
<dbReference type="Pfam" id="PF01408">
    <property type="entry name" value="GFO_IDH_MocA"/>
    <property type="match status" value="1"/>
</dbReference>
<protein>
    <submittedName>
        <fullName evidence="4">Gfo/Idh/MocA family oxidoreductase</fullName>
    </submittedName>
</protein>
<evidence type="ECO:0000256" key="1">
    <source>
        <dbReference type="ARBA" id="ARBA00023002"/>
    </source>
</evidence>
<feature type="domain" description="GFO/IDH/MocA-like oxidoreductase" evidence="3">
    <location>
        <begin position="149"/>
        <end position="284"/>
    </location>
</feature>
<dbReference type="InterPro" id="IPR036291">
    <property type="entry name" value="NAD(P)-bd_dom_sf"/>
</dbReference>
<name>A0A9J6PEB3_9PROT</name>